<keyword evidence="4" id="KW-1185">Reference proteome</keyword>
<evidence type="ECO:0000313" key="3">
    <source>
        <dbReference type="EMBL" id="WKA03728.1"/>
    </source>
</evidence>
<feature type="transmembrane region" description="Helical" evidence="2">
    <location>
        <begin position="177"/>
        <end position="202"/>
    </location>
</feature>
<feature type="transmembrane region" description="Helical" evidence="2">
    <location>
        <begin position="237"/>
        <end position="254"/>
    </location>
</feature>
<proteinExistence type="inferred from homology"/>
<feature type="transmembrane region" description="Helical" evidence="2">
    <location>
        <begin position="214"/>
        <end position="231"/>
    </location>
</feature>
<feature type="transmembrane region" description="Helical" evidence="2">
    <location>
        <begin position="79"/>
        <end position="102"/>
    </location>
</feature>
<dbReference type="Proteomes" id="UP001227230">
    <property type="component" value="Chromosome 14"/>
</dbReference>
<organism evidence="3 4">
    <name type="scientific">Vitis vinifera</name>
    <name type="common">Grape</name>
    <dbReference type="NCBI Taxonomy" id="29760"/>
    <lineage>
        <taxon>Eukaryota</taxon>
        <taxon>Viridiplantae</taxon>
        <taxon>Streptophyta</taxon>
        <taxon>Embryophyta</taxon>
        <taxon>Tracheophyta</taxon>
        <taxon>Spermatophyta</taxon>
        <taxon>Magnoliopsida</taxon>
        <taxon>eudicotyledons</taxon>
        <taxon>Gunneridae</taxon>
        <taxon>Pentapetalae</taxon>
        <taxon>rosids</taxon>
        <taxon>Vitales</taxon>
        <taxon>Vitaceae</taxon>
        <taxon>Viteae</taxon>
        <taxon>Vitis</taxon>
    </lineage>
</organism>
<name>A0ABY9D851_VITVI</name>
<evidence type="ECO:0000256" key="1">
    <source>
        <dbReference type="ARBA" id="ARBA00010199"/>
    </source>
</evidence>
<keyword evidence="2" id="KW-0812">Transmembrane</keyword>
<evidence type="ECO:0000313" key="4">
    <source>
        <dbReference type="Proteomes" id="UP001227230"/>
    </source>
</evidence>
<dbReference type="EMBL" id="CP126661">
    <property type="protein sequence ID" value="WKA03728.1"/>
    <property type="molecule type" value="Genomic_DNA"/>
</dbReference>
<keyword evidence="2" id="KW-1133">Transmembrane helix</keyword>
<comment type="similarity">
    <text evidence="1">Belongs to the multi antimicrobial extrusion (MATE) (TC 2.A.66.1) family.</text>
</comment>
<feature type="transmembrane region" description="Helical" evidence="2">
    <location>
        <begin position="123"/>
        <end position="145"/>
    </location>
</feature>
<gene>
    <name evidence="3" type="ORF">VitviT2T_021818</name>
</gene>
<evidence type="ECO:0000256" key="2">
    <source>
        <dbReference type="SAM" id="Phobius"/>
    </source>
</evidence>
<dbReference type="Pfam" id="PF01554">
    <property type="entry name" value="MatE"/>
    <property type="match status" value="1"/>
</dbReference>
<keyword evidence="2" id="KW-0472">Membrane</keyword>
<reference evidence="3 4" key="1">
    <citation type="journal article" date="2023" name="Hortic Res">
        <title>The complete reference genome for grapevine (Vitis vinifera L.) genetics and breeding.</title>
        <authorList>
            <person name="Shi X."/>
            <person name="Cao S."/>
            <person name="Wang X."/>
            <person name="Huang S."/>
            <person name="Wang Y."/>
            <person name="Liu Z."/>
            <person name="Liu W."/>
            <person name="Leng X."/>
            <person name="Peng Y."/>
            <person name="Wang N."/>
            <person name="Wang Y."/>
            <person name="Ma Z."/>
            <person name="Xu X."/>
            <person name="Zhang F."/>
            <person name="Xue H."/>
            <person name="Zhong H."/>
            <person name="Wang Y."/>
            <person name="Zhang K."/>
            <person name="Velt A."/>
            <person name="Avia K."/>
            <person name="Holtgrawe D."/>
            <person name="Grimplet J."/>
            <person name="Matus J.T."/>
            <person name="Ware D."/>
            <person name="Wu X."/>
            <person name="Wang H."/>
            <person name="Liu C."/>
            <person name="Fang Y."/>
            <person name="Rustenholz C."/>
            <person name="Cheng Z."/>
            <person name="Xiao H."/>
            <person name="Zhou Y."/>
        </authorList>
    </citation>
    <scope>NUCLEOTIDE SEQUENCE [LARGE SCALE GENOMIC DNA]</scope>
    <source>
        <strain evidence="4">cv. Pinot noir / PN40024</strain>
        <tissue evidence="3">Leaf</tissue>
    </source>
</reference>
<sequence length="255" mass="28087">MVMTTLLQYLMQVVSLMMVGHLGRLPLSAVAIATALTNVWLQSSYSEFNSSISDKFIVLCFHVPICWILIFKLELGDIGAAVAFCLSNWHNVILLGLYVKYSSACEATRMKFSKETFLVIGEFFRFAVPAAVMVCLTITTLHFTIPYGLGAVARHGMFCNTRVSNELGAGNSQAAQIAVWAVILLAVIDAVTVSTVLFRCRYVLGEAYSNDKQVVGYVAVMTPLICISIMMDSLQGVLSGLFLVFFHVFLHGFLR</sequence>
<accession>A0ABY9D851</accession>
<feature type="transmembrane region" description="Helical" evidence="2">
    <location>
        <begin position="12"/>
        <end position="36"/>
    </location>
</feature>
<dbReference type="InterPro" id="IPR002528">
    <property type="entry name" value="MATE_fam"/>
</dbReference>
<dbReference type="PANTHER" id="PTHR11206">
    <property type="entry name" value="MULTIDRUG RESISTANCE PROTEIN"/>
    <property type="match status" value="1"/>
</dbReference>
<protein>
    <submittedName>
        <fullName evidence="3">Uncharacterized protein</fullName>
    </submittedName>
</protein>